<dbReference type="OrthoDB" id="9872713at2"/>
<evidence type="ECO:0000313" key="1">
    <source>
        <dbReference type="EMBL" id="TWO31559.1"/>
    </source>
</evidence>
<dbReference type="RefSeq" id="WP_133357311.1">
    <property type="nucleotide sequence ID" value="NZ_SMZJ02000010.1"/>
</dbReference>
<name>A0A562YBT1_9FLAO</name>
<dbReference type="AlphaFoldDB" id="A0A562YBT1"/>
<reference evidence="1 2" key="1">
    <citation type="submission" date="2019-03" db="EMBL/GenBank/DDBJ databases">
        <authorList>
            <person name="Zhong Y.L."/>
        </authorList>
    </citation>
    <scope>NUCLEOTIDE SEQUENCE [LARGE SCALE GENOMIC DNA]</scope>
    <source>
        <strain evidence="1 2">W255</strain>
    </source>
</reference>
<proteinExistence type="predicted"/>
<gene>
    <name evidence="1" type="ORF">E1J38_013090</name>
</gene>
<reference evidence="1 2" key="2">
    <citation type="submission" date="2019-07" db="EMBL/GenBank/DDBJ databases">
        <title>Seonamhaeicola sp. W255 draft genome.</title>
        <authorList>
            <person name="Zhang X.-Y."/>
            <person name="Zhang R."/>
            <person name="Zhong Y.-L."/>
            <person name="Du Z.-J."/>
        </authorList>
    </citation>
    <scope>NUCLEOTIDE SEQUENCE [LARGE SCALE GENOMIC DNA]</scope>
    <source>
        <strain evidence="1 2">W255</strain>
    </source>
</reference>
<comment type="caution">
    <text evidence="1">The sequence shown here is derived from an EMBL/GenBank/DDBJ whole genome shotgun (WGS) entry which is preliminary data.</text>
</comment>
<organism evidence="1 2">
    <name type="scientific">Seonamhaeicola sediminis</name>
    <dbReference type="NCBI Taxonomy" id="2528206"/>
    <lineage>
        <taxon>Bacteria</taxon>
        <taxon>Pseudomonadati</taxon>
        <taxon>Bacteroidota</taxon>
        <taxon>Flavobacteriia</taxon>
        <taxon>Flavobacteriales</taxon>
        <taxon>Flavobacteriaceae</taxon>
    </lineage>
</organism>
<keyword evidence="2" id="KW-1185">Reference proteome</keyword>
<evidence type="ECO:0000313" key="2">
    <source>
        <dbReference type="Proteomes" id="UP000295814"/>
    </source>
</evidence>
<dbReference type="Proteomes" id="UP000295814">
    <property type="component" value="Unassembled WGS sequence"/>
</dbReference>
<accession>A0A562YBT1</accession>
<sequence>MKRIIKVLGLLAVFVLAMFLNTNKIKTSKSVNFNLTDAISINSANAECPPWIPPSLCDDPQPYAEKPVPVDYTCPDYSKPIRVYNNEYDLIGHIEYEPIIITGSDCESAWGPWDSCEPEYPC</sequence>
<protein>
    <submittedName>
        <fullName evidence="1">Uncharacterized protein</fullName>
    </submittedName>
</protein>
<dbReference type="EMBL" id="SMZJ02000010">
    <property type="protein sequence ID" value="TWO31559.1"/>
    <property type="molecule type" value="Genomic_DNA"/>
</dbReference>